<comment type="caution">
    <text evidence="4">The sequence shown here is derived from an EMBL/GenBank/DDBJ whole genome shotgun (WGS) entry which is preliminary data.</text>
</comment>
<dbReference type="InterPro" id="IPR013113">
    <property type="entry name" value="SIP_FAD-bd"/>
</dbReference>
<dbReference type="AlphaFoldDB" id="A0A844HSL0"/>
<dbReference type="Gene3D" id="3.40.50.80">
    <property type="entry name" value="Nucleotide-binding domain of ferredoxin-NADP reductase (FNR) module"/>
    <property type="match status" value="1"/>
</dbReference>
<protein>
    <submittedName>
        <fullName evidence="4">DUF2218 domain-containing protein</fullName>
    </submittedName>
</protein>
<evidence type="ECO:0000313" key="5">
    <source>
        <dbReference type="Proteomes" id="UP000449846"/>
    </source>
</evidence>
<dbReference type="Proteomes" id="UP000449846">
    <property type="component" value="Unassembled WGS sequence"/>
</dbReference>
<evidence type="ECO:0000313" key="4">
    <source>
        <dbReference type="EMBL" id="MTH60591.1"/>
    </source>
</evidence>
<name>A0A844HSL0_9RHOB</name>
<accession>A0A844HSL0</accession>
<dbReference type="Pfam" id="PF08021">
    <property type="entry name" value="FAD_binding_9"/>
    <property type="match status" value="1"/>
</dbReference>
<evidence type="ECO:0000259" key="2">
    <source>
        <dbReference type="Pfam" id="PF04954"/>
    </source>
</evidence>
<evidence type="ECO:0000259" key="3">
    <source>
        <dbReference type="Pfam" id="PF08021"/>
    </source>
</evidence>
<dbReference type="Pfam" id="PF04954">
    <property type="entry name" value="SIP"/>
    <property type="match status" value="1"/>
</dbReference>
<dbReference type="PANTHER" id="PTHR30157:SF0">
    <property type="entry name" value="NADPH-DEPENDENT FERRIC-CHELATE REDUCTASE"/>
    <property type="match status" value="1"/>
</dbReference>
<gene>
    <name evidence="4" type="ORF">GL300_15355</name>
</gene>
<dbReference type="EMBL" id="WMIG01000009">
    <property type="protein sequence ID" value="MTH60591.1"/>
    <property type="molecule type" value="Genomic_DNA"/>
</dbReference>
<feature type="domain" description="Siderophore-interacting FAD-binding" evidence="3">
    <location>
        <begin position="152"/>
        <end position="265"/>
    </location>
</feature>
<organism evidence="4 5">
    <name type="scientific">Paracoccus litorisediminis</name>
    <dbReference type="NCBI Taxonomy" id="2006130"/>
    <lineage>
        <taxon>Bacteria</taxon>
        <taxon>Pseudomonadati</taxon>
        <taxon>Pseudomonadota</taxon>
        <taxon>Alphaproteobacteria</taxon>
        <taxon>Rhodobacterales</taxon>
        <taxon>Paracoccaceae</taxon>
        <taxon>Paracoccus</taxon>
    </lineage>
</organism>
<dbReference type="InterPro" id="IPR039261">
    <property type="entry name" value="FNR_nucleotide-bd"/>
</dbReference>
<dbReference type="InterPro" id="IPR007037">
    <property type="entry name" value="SIP_rossman_dom"/>
</dbReference>
<dbReference type="OrthoDB" id="9814826at2"/>
<comment type="similarity">
    <text evidence="1">Belongs to the SIP oxidoreductase family.</text>
</comment>
<dbReference type="InterPro" id="IPR039374">
    <property type="entry name" value="SIP_fam"/>
</dbReference>
<reference evidence="4 5" key="1">
    <citation type="submission" date="2019-11" db="EMBL/GenBank/DDBJ databases">
        <authorList>
            <person name="Dong K."/>
        </authorList>
    </citation>
    <scope>NUCLEOTIDE SEQUENCE [LARGE SCALE GENOMIC DNA]</scope>
    <source>
        <strain evidence="4 5">NBRC 112902</strain>
    </source>
</reference>
<dbReference type="CDD" id="cd06193">
    <property type="entry name" value="siderophore_interacting"/>
    <property type="match status" value="1"/>
</dbReference>
<dbReference type="Gene3D" id="2.40.30.10">
    <property type="entry name" value="Translation factors"/>
    <property type="match status" value="1"/>
</dbReference>
<keyword evidence="5" id="KW-1185">Reference proteome</keyword>
<evidence type="ECO:0000256" key="1">
    <source>
        <dbReference type="ARBA" id="ARBA00035644"/>
    </source>
</evidence>
<sequence>MPGQMAAAGQLCRAGPGKDAGCAERLSDPSVAGAALALTRRRLMQAHARIAFPAAEDYFQIILDALDAHMLPTRRIGPHEAVAGTQDEIHLCIQDGRLDVDIRSDDPAQLNSMRYSVTSLIDFNAREAALAIVWQGDRAGDTLPAELQVLHVVGTETLGPNFRRIWFTGADLARYNTVAQLHCRLLFKRGRGVPEAWPMMTDAGRIRWPEGRALLDTRLFTIRHVDLAGARLAVDFHLGSHAGPATDWARGAQPGDGVGFIGPAAQGLVEAEFHVFAGDETGLPGIARCLAALGHETKGVALIEIDGPQDEQIICAPRGCDIRWLHRQGAPAGTTRLLVDAFDNIDWPQDLARAAFWCGAERDAFVELSRVARALGLPRDRITGYAHWRRGMSEPEIAAAGSSAIRE</sequence>
<proteinExistence type="inferred from homology"/>
<dbReference type="PANTHER" id="PTHR30157">
    <property type="entry name" value="FERRIC REDUCTASE, NADPH-DEPENDENT"/>
    <property type="match status" value="1"/>
</dbReference>
<feature type="domain" description="SIP-like Rossmann fold" evidence="2">
    <location>
        <begin position="273"/>
        <end position="391"/>
    </location>
</feature>